<dbReference type="CDD" id="cd11285">
    <property type="entry name" value="ADF_Twf-N_like"/>
    <property type="match status" value="1"/>
</dbReference>
<sequence length="351" mass="37645">MSAPTGIAVSEELSSVFASAIESQNVRFLKISIRNESLQPDETIAPSGTLEQDLDRLNTIVEADIPAYVLVRLDDPPSEWLAIYYVPDTAKVRDKMLYAATRTTLTKSLGAAHFTDSIFATSKDDLSADAYSKHKQHLAAPKPMSAREKEIEAVKAAERQAGSYTYEGSNARRSHVASGVGFKWSSEADGAVKELASGSGISLVVLHIDAPSETIILSSATDCPVEQLGSSLPSSEPSYAFFALPLSLTSSQRELVFIYSCPSSSPVKNRMLYSSGVGTTTLDAKRVLDLAGNEATIVPRKIETSDPSELDEKYLAVELGRDGSAATAAAPAIQSEEKKPFARPKGPGRKR</sequence>
<dbReference type="EMBL" id="JADCUA010000002">
    <property type="protein sequence ID" value="KAH9842727.1"/>
    <property type="molecule type" value="Genomic_DNA"/>
</dbReference>
<dbReference type="InterPro" id="IPR028458">
    <property type="entry name" value="Twinfilin"/>
</dbReference>
<dbReference type="Pfam" id="PF00241">
    <property type="entry name" value="Cofilin_ADF"/>
    <property type="match status" value="2"/>
</dbReference>
<evidence type="ECO:0000313" key="10">
    <source>
        <dbReference type="EMBL" id="KAH9842727.1"/>
    </source>
</evidence>
<dbReference type="Gene3D" id="3.40.20.10">
    <property type="entry name" value="Severin"/>
    <property type="match status" value="2"/>
</dbReference>
<evidence type="ECO:0000256" key="8">
    <source>
        <dbReference type="SAM" id="MobiDB-lite"/>
    </source>
</evidence>
<dbReference type="SMART" id="SM00102">
    <property type="entry name" value="ADF"/>
    <property type="match status" value="2"/>
</dbReference>
<evidence type="ECO:0000256" key="1">
    <source>
        <dbReference type="ARBA" id="ARBA00004245"/>
    </source>
</evidence>
<evidence type="ECO:0000313" key="11">
    <source>
        <dbReference type="Proteomes" id="UP000814176"/>
    </source>
</evidence>
<dbReference type="GeneID" id="72007653"/>
<reference evidence="10 11" key="1">
    <citation type="journal article" date="2021" name="Environ. Microbiol.">
        <title>Gene family expansions and transcriptome signatures uncover fungal adaptations to wood decay.</title>
        <authorList>
            <person name="Hage H."/>
            <person name="Miyauchi S."/>
            <person name="Viragh M."/>
            <person name="Drula E."/>
            <person name="Min B."/>
            <person name="Chaduli D."/>
            <person name="Navarro D."/>
            <person name="Favel A."/>
            <person name="Norest M."/>
            <person name="Lesage-Meessen L."/>
            <person name="Balint B."/>
            <person name="Merenyi Z."/>
            <person name="de Eugenio L."/>
            <person name="Morin E."/>
            <person name="Martinez A.T."/>
            <person name="Baldrian P."/>
            <person name="Stursova M."/>
            <person name="Martinez M.J."/>
            <person name="Novotny C."/>
            <person name="Magnuson J.K."/>
            <person name="Spatafora J.W."/>
            <person name="Maurice S."/>
            <person name="Pangilinan J."/>
            <person name="Andreopoulos W."/>
            <person name="LaButti K."/>
            <person name="Hundley H."/>
            <person name="Na H."/>
            <person name="Kuo A."/>
            <person name="Barry K."/>
            <person name="Lipzen A."/>
            <person name="Henrissat B."/>
            <person name="Riley R."/>
            <person name="Ahrendt S."/>
            <person name="Nagy L.G."/>
            <person name="Grigoriev I.V."/>
            <person name="Martin F."/>
            <person name="Rosso M.N."/>
        </authorList>
    </citation>
    <scope>NUCLEOTIDE SEQUENCE [LARGE SCALE GENOMIC DNA]</scope>
    <source>
        <strain evidence="10 11">CIRM-BRFM 1785</strain>
    </source>
</reference>
<comment type="caution">
    <text evidence="10">The sequence shown here is derived from an EMBL/GenBank/DDBJ whole genome shotgun (WGS) entry which is preliminary data.</text>
</comment>
<accession>A0ABQ8KV52</accession>
<dbReference type="Proteomes" id="UP000814176">
    <property type="component" value="Unassembled WGS sequence"/>
</dbReference>
<evidence type="ECO:0000256" key="3">
    <source>
        <dbReference type="ARBA" id="ARBA00022490"/>
    </source>
</evidence>
<feature type="region of interest" description="Disordered" evidence="8">
    <location>
        <begin position="326"/>
        <end position="351"/>
    </location>
</feature>
<comment type="subunit">
    <text evidence="7">Interacts with G-actin; ADP-actin form.</text>
</comment>
<protein>
    <submittedName>
        <fullName evidence="10">Actin depolymerizing protein</fullName>
    </submittedName>
</protein>
<dbReference type="PROSITE" id="PS51263">
    <property type="entry name" value="ADF_H"/>
    <property type="match status" value="2"/>
</dbReference>
<evidence type="ECO:0000256" key="7">
    <source>
        <dbReference type="ARBA" id="ARBA00038532"/>
    </source>
</evidence>
<evidence type="ECO:0000256" key="4">
    <source>
        <dbReference type="ARBA" id="ARBA00022737"/>
    </source>
</evidence>
<evidence type="ECO:0000259" key="9">
    <source>
        <dbReference type="PROSITE" id="PS51263"/>
    </source>
</evidence>
<dbReference type="InterPro" id="IPR029006">
    <property type="entry name" value="ADF-H/Gelsolin-like_dom_sf"/>
</dbReference>
<keyword evidence="6" id="KW-0206">Cytoskeleton</keyword>
<dbReference type="CDD" id="cd11284">
    <property type="entry name" value="ADF_Twf-C_like"/>
    <property type="match status" value="1"/>
</dbReference>
<comment type="subcellular location">
    <subcellularLocation>
        <location evidence="1">Cytoplasm</location>
        <location evidence="1">Cytoskeleton</location>
    </subcellularLocation>
</comment>
<dbReference type="SUPFAM" id="SSF55753">
    <property type="entry name" value="Actin depolymerizing proteins"/>
    <property type="match status" value="2"/>
</dbReference>
<keyword evidence="11" id="KW-1185">Reference proteome</keyword>
<dbReference type="RefSeq" id="XP_047783774.1">
    <property type="nucleotide sequence ID" value="XM_047926921.1"/>
</dbReference>
<gene>
    <name evidence="10" type="ORF">C8Q71DRAFT_853255</name>
</gene>
<evidence type="ECO:0000256" key="2">
    <source>
        <dbReference type="ARBA" id="ARBA00009557"/>
    </source>
</evidence>
<feature type="domain" description="ADF-H" evidence="9">
    <location>
        <begin position="179"/>
        <end position="320"/>
    </location>
</feature>
<evidence type="ECO:0000256" key="6">
    <source>
        <dbReference type="ARBA" id="ARBA00023212"/>
    </source>
</evidence>
<evidence type="ECO:0000256" key="5">
    <source>
        <dbReference type="ARBA" id="ARBA00023203"/>
    </source>
</evidence>
<keyword evidence="5" id="KW-0009">Actin-binding</keyword>
<feature type="domain" description="ADF-H" evidence="9">
    <location>
        <begin position="6"/>
        <end position="136"/>
    </location>
</feature>
<name>A0ABQ8KV52_9APHY</name>
<dbReference type="PANTHER" id="PTHR13759">
    <property type="entry name" value="TWINFILIN"/>
    <property type="match status" value="1"/>
</dbReference>
<dbReference type="InterPro" id="IPR002108">
    <property type="entry name" value="ADF-H"/>
</dbReference>
<keyword evidence="3" id="KW-0963">Cytoplasm</keyword>
<keyword evidence="4" id="KW-0677">Repeat</keyword>
<dbReference type="PANTHER" id="PTHR13759:SF1">
    <property type="entry name" value="TWINFILIN"/>
    <property type="match status" value="1"/>
</dbReference>
<organism evidence="10 11">
    <name type="scientific">Rhodofomes roseus</name>
    <dbReference type="NCBI Taxonomy" id="34475"/>
    <lineage>
        <taxon>Eukaryota</taxon>
        <taxon>Fungi</taxon>
        <taxon>Dikarya</taxon>
        <taxon>Basidiomycota</taxon>
        <taxon>Agaricomycotina</taxon>
        <taxon>Agaricomycetes</taxon>
        <taxon>Polyporales</taxon>
        <taxon>Rhodofomes</taxon>
    </lineage>
</organism>
<proteinExistence type="inferred from homology"/>
<comment type="similarity">
    <text evidence="2">Belongs to the actin-binding proteins ADF family. Twinfilin subfamily.</text>
</comment>